<evidence type="ECO:0000313" key="2">
    <source>
        <dbReference type="Proteomes" id="UP000616151"/>
    </source>
</evidence>
<evidence type="ECO:0000313" key="1">
    <source>
        <dbReference type="EMBL" id="MBK1865441.1"/>
    </source>
</evidence>
<keyword evidence="2" id="KW-1185">Reference proteome</keyword>
<comment type="caution">
    <text evidence="1">The sequence shown here is derived from an EMBL/GenBank/DDBJ whole genome shotgun (WGS) entry which is preliminary data.</text>
</comment>
<protein>
    <submittedName>
        <fullName evidence="1">Amidohydrolase family protein</fullName>
    </submittedName>
</protein>
<dbReference type="EMBL" id="JAENHL010000004">
    <property type="protein sequence ID" value="MBK1865441.1"/>
    <property type="molecule type" value="Genomic_DNA"/>
</dbReference>
<name>A0ACC5QYH1_9HYPH</name>
<reference evidence="1" key="1">
    <citation type="submission" date="2021-01" db="EMBL/GenBank/DDBJ databases">
        <authorList>
            <person name="Sun Q."/>
        </authorList>
    </citation>
    <scope>NUCLEOTIDE SEQUENCE</scope>
    <source>
        <strain evidence="1">YIM B02566</strain>
    </source>
</reference>
<sequence>MVSKIYGADWVVPVASAPLRDAVVAIEAGRIAFVGPAAQLPGHLRDEKIDWTKGVITPGLVNAHTHLQYTGFDALGRGQYRGFEDWSVAFEAHYHTDRDASEWGKAAARGAKLGLASGTTVFSEIITSDEARGAIAAAQASGIEYLEVIAETTRSWANGGRAELINWLDDRATIATGISPHAPYNLDPSVVGDLVELARSRDLRLHTHLGESALEEAFYLTGDPAVLFIYGDLRDEYHLVQQKGSGLKTAAYADSVGLLGECTHIAHGVYFDRCQRDLLRERNTRVALCPRSNAVIGLAEAPVAAYLAEGHDIAVGTDSLASTPSLDLMADVKALARIAHDQGYRENDLWRRVMQAATRGGARALGMAEKGYGALVAGGPADLAFFAIDVADGNVERALVEQGEGQCVLTIAQGHIVHDSRKQMG</sequence>
<proteinExistence type="predicted"/>
<accession>A0ACC5QYH1</accession>
<dbReference type="Proteomes" id="UP000616151">
    <property type="component" value="Unassembled WGS sequence"/>
</dbReference>
<organism evidence="1 2">
    <name type="scientific">Taklimakanibacter albus</name>
    <dbReference type="NCBI Taxonomy" id="2800327"/>
    <lineage>
        <taxon>Bacteria</taxon>
        <taxon>Pseudomonadati</taxon>
        <taxon>Pseudomonadota</taxon>
        <taxon>Alphaproteobacteria</taxon>
        <taxon>Hyphomicrobiales</taxon>
        <taxon>Aestuariivirgaceae</taxon>
        <taxon>Taklimakanibacter</taxon>
    </lineage>
</organism>
<gene>
    <name evidence="1" type="ORF">JHL16_03690</name>
</gene>